<dbReference type="OrthoDB" id="398624at2"/>
<sequence>MTKTDRKYSRKSIVDGQIYPINQLLRFTKNKLGQIQFDPELKLPGRGAYVLNNEEQIEILFKKKLLNRAFRQNIDIEIYESLKEEVKLWIKRI</sequence>
<dbReference type="InterPro" id="IPR035931">
    <property type="entry name" value="YlxR-like_sf"/>
</dbReference>
<name>A0A501XBE3_9BACT</name>
<feature type="domain" description="YlxR" evidence="1">
    <location>
        <begin position="10"/>
        <end position="83"/>
    </location>
</feature>
<evidence type="ECO:0000313" key="3">
    <source>
        <dbReference type="Proteomes" id="UP000319776"/>
    </source>
</evidence>
<dbReference type="RefSeq" id="WP_140781134.1">
    <property type="nucleotide sequence ID" value="NZ_VFSS01000002.1"/>
</dbReference>
<dbReference type="CDD" id="cd00279">
    <property type="entry name" value="YlxR"/>
    <property type="match status" value="1"/>
</dbReference>
<comment type="caution">
    <text evidence="2">The sequence shown here is derived from an EMBL/GenBank/DDBJ whole genome shotgun (WGS) entry which is preliminary data.</text>
</comment>
<dbReference type="SUPFAM" id="SSF64376">
    <property type="entry name" value="YlxR-like"/>
    <property type="match status" value="1"/>
</dbReference>
<reference evidence="2 3" key="1">
    <citation type="submission" date="2019-06" db="EMBL/GenBank/DDBJ databases">
        <title>Mycoplasma falconis type strain whole genome sequence.</title>
        <authorList>
            <person name="Spergser J."/>
        </authorList>
    </citation>
    <scope>NUCLEOTIDE SEQUENCE [LARGE SCALE GENOMIC DNA]</scope>
    <source>
        <strain evidence="2 3">ATCC 51372</strain>
    </source>
</reference>
<dbReference type="AlphaFoldDB" id="A0A501XBE3"/>
<accession>A0A501XBE3</accession>
<proteinExistence type="predicted"/>
<evidence type="ECO:0000313" key="2">
    <source>
        <dbReference type="EMBL" id="TPE57749.1"/>
    </source>
</evidence>
<protein>
    <submittedName>
        <fullName evidence="2">YlxR family protein</fullName>
    </submittedName>
</protein>
<dbReference type="InterPro" id="IPR007393">
    <property type="entry name" value="YlxR_dom"/>
</dbReference>
<dbReference type="PANTHER" id="PTHR34215:SF1">
    <property type="entry name" value="YLXR DOMAIN-CONTAINING PROTEIN"/>
    <property type="match status" value="1"/>
</dbReference>
<organism evidence="2 3">
    <name type="scientific">[Mycoplasma] falconis</name>
    <dbReference type="NCBI Taxonomy" id="92403"/>
    <lineage>
        <taxon>Bacteria</taxon>
        <taxon>Bacillati</taxon>
        <taxon>Mycoplasmatota</taxon>
        <taxon>Mycoplasmoidales</taxon>
        <taxon>Metamycoplasmataceae</taxon>
        <taxon>Metamycoplasma</taxon>
    </lineage>
</organism>
<gene>
    <name evidence="2" type="ORF">FJO69_00940</name>
</gene>
<evidence type="ECO:0000259" key="1">
    <source>
        <dbReference type="Pfam" id="PF04296"/>
    </source>
</evidence>
<dbReference type="Pfam" id="PF04296">
    <property type="entry name" value="YlxR"/>
    <property type="match status" value="1"/>
</dbReference>
<dbReference type="Proteomes" id="UP000319776">
    <property type="component" value="Unassembled WGS sequence"/>
</dbReference>
<keyword evidence="3" id="KW-1185">Reference proteome</keyword>
<dbReference type="PANTHER" id="PTHR34215">
    <property type="entry name" value="BLL0784 PROTEIN"/>
    <property type="match status" value="1"/>
</dbReference>
<dbReference type="InterPro" id="IPR037465">
    <property type="entry name" value="YlxR"/>
</dbReference>
<dbReference type="Gene3D" id="3.30.1230.10">
    <property type="entry name" value="YlxR-like"/>
    <property type="match status" value="1"/>
</dbReference>
<dbReference type="EMBL" id="VFSS01000002">
    <property type="protein sequence ID" value="TPE57749.1"/>
    <property type="molecule type" value="Genomic_DNA"/>
</dbReference>